<evidence type="ECO:0000313" key="1">
    <source>
        <dbReference type="EMBL" id="MDA3730749.1"/>
    </source>
</evidence>
<dbReference type="PANTHER" id="PTHR10000">
    <property type="entry name" value="PHOSPHOSERINE PHOSPHATASE"/>
    <property type="match status" value="1"/>
</dbReference>
<sequence length="275" mass="31675">MQAKTLWISDLDGTLLNRDKQITSYTKEVINKAVEEGLQFSVATARTPATVVTLLEGLSLSAPVVVMNGAAIYNINKETYEEVNYLGTEMANVIENVLKENQQSAFVYCIEDNQLIAYHGDFNHPVEQRFYDERQNKPQKIFKHETVAHKEKVLYFVMMGDQEKIHTIYEALKDYDGLSQVYYEDIYEKGVYYLEVYSHLVSKANAIKTLKRDYGYEEIVCFGDNYNDIEMFELADYGYAVENAVEKIKELSTAIIGHHNESGVARFIEGNWQKY</sequence>
<dbReference type="InterPro" id="IPR000150">
    <property type="entry name" value="Cof"/>
</dbReference>
<protein>
    <submittedName>
        <fullName evidence="1">HAD family hydrolase</fullName>
    </submittedName>
</protein>
<dbReference type="Proteomes" id="UP001169242">
    <property type="component" value="Unassembled WGS sequence"/>
</dbReference>
<dbReference type="Gene3D" id="3.40.50.1000">
    <property type="entry name" value="HAD superfamily/HAD-like"/>
    <property type="match status" value="1"/>
</dbReference>
<dbReference type="GO" id="GO:0000287">
    <property type="term" value="F:magnesium ion binding"/>
    <property type="evidence" value="ECO:0007669"/>
    <property type="project" value="TreeGrafter"/>
</dbReference>
<dbReference type="RefSeq" id="WP_271011282.1">
    <property type="nucleotide sequence ID" value="NZ_JAQIFT010000016.1"/>
</dbReference>
<organism evidence="1 2">
    <name type="scientific">Holtiella tumoricola</name>
    <dbReference type="NCBI Taxonomy" id="3018743"/>
    <lineage>
        <taxon>Bacteria</taxon>
        <taxon>Bacillati</taxon>
        <taxon>Bacillota</taxon>
        <taxon>Clostridia</taxon>
        <taxon>Lachnospirales</taxon>
        <taxon>Cellulosilyticaceae</taxon>
        <taxon>Holtiella</taxon>
    </lineage>
</organism>
<accession>A0AA42DKV8</accession>
<dbReference type="PANTHER" id="PTHR10000:SF8">
    <property type="entry name" value="HAD SUPERFAMILY HYDROLASE-LIKE, TYPE 3"/>
    <property type="match status" value="1"/>
</dbReference>
<dbReference type="InterPro" id="IPR036412">
    <property type="entry name" value="HAD-like_sf"/>
</dbReference>
<dbReference type="InterPro" id="IPR023214">
    <property type="entry name" value="HAD_sf"/>
</dbReference>
<dbReference type="Gene3D" id="3.30.1240.10">
    <property type="match status" value="1"/>
</dbReference>
<keyword evidence="1" id="KW-0378">Hydrolase</keyword>
<gene>
    <name evidence="1" type="ORF">PBV87_04440</name>
</gene>
<comment type="caution">
    <text evidence="1">The sequence shown here is derived from an EMBL/GenBank/DDBJ whole genome shotgun (WGS) entry which is preliminary data.</text>
</comment>
<dbReference type="AlphaFoldDB" id="A0AA42DKV8"/>
<evidence type="ECO:0000313" key="2">
    <source>
        <dbReference type="Proteomes" id="UP001169242"/>
    </source>
</evidence>
<keyword evidence="2" id="KW-1185">Reference proteome</keyword>
<dbReference type="NCBIfam" id="TIGR00099">
    <property type="entry name" value="Cof-subfamily"/>
    <property type="match status" value="1"/>
</dbReference>
<dbReference type="GO" id="GO:0016791">
    <property type="term" value="F:phosphatase activity"/>
    <property type="evidence" value="ECO:0007669"/>
    <property type="project" value="TreeGrafter"/>
</dbReference>
<dbReference type="NCBIfam" id="TIGR01484">
    <property type="entry name" value="HAD-SF-IIB"/>
    <property type="match status" value="1"/>
</dbReference>
<dbReference type="SFLD" id="SFLDG01140">
    <property type="entry name" value="C2.B:_Phosphomannomutase_and_P"/>
    <property type="match status" value="1"/>
</dbReference>
<dbReference type="SUPFAM" id="SSF56784">
    <property type="entry name" value="HAD-like"/>
    <property type="match status" value="1"/>
</dbReference>
<dbReference type="SFLD" id="SFLDS00003">
    <property type="entry name" value="Haloacid_Dehalogenase"/>
    <property type="match status" value="1"/>
</dbReference>
<dbReference type="Pfam" id="PF08282">
    <property type="entry name" value="Hydrolase_3"/>
    <property type="match status" value="1"/>
</dbReference>
<reference evidence="1" key="1">
    <citation type="journal article" date="2023" name="Int. J. Syst. Evol. Microbiol.">
        <title>&lt;i&gt;Holtiella tumoricola&lt;/i&gt; gen. nov. sp. nov., isolated from a human clinical sample.</title>
        <authorList>
            <person name="Allen-Vercoe E."/>
            <person name="Daigneault M.C."/>
            <person name="Vancuren S.J."/>
            <person name="Cochrane K."/>
            <person name="O'Neal L.L."/>
            <person name="Sankaranarayanan K."/>
            <person name="Lawson P.A."/>
        </authorList>
    </citation>
    <scope>NUCLEOTIDE SEQUENCE</scope>
    <source>
        <strain evidence="1">CC70A</strain>
    </source>
</reference>
<proteinExistence type="predicted"/>
<dbReference type="InterPro" id="IPR006379">
    <property type="entry name" value="HAD-SF_hydro_IIB"/>
</dbReference>
<name>A0AA42DKV8_9FIRM</name>
<dbReference type="GO" id="GO:0005829">
    <property type="term" value="C:cytosol"/>
    <property type="evidence" value="ECO:0007669"/>
    <property type="project" value="TreeGrafter"/>
</dbReference>
<dbReference type="EMBL" id="JAQIFT010000016">
    <property type="protein sequence ID" value="MDA3730749.1"/>
    <property type="molecule type" value="Genomic_DNA"/>
</dbReference>